<evidence type="ECO:0000313" key="3">
    <source>
        <dbReference type="Proteomes" id="UP000481327"/>
    </source>
</evidence>
<feature type="chain" id="PRO_5028975689" evidence="1">
    <location>
        <begin position="34"/>
        <end position="425"/>
    </location>
</feature>
<gene>
    <name evidence="2" type="ORF">F3168_08150</name>
</gene>
<dbReference type="RefSeq" id="WP_152577640.1">
    <property type="nucleotide sequence ID" value="NZ_JAATJI010000001.1"/>
</dbReference>
<feature type="signal peptide" evidence="1">
    <location>
        <begin position="1"/>
        <end position="33"/>
    </location>
</feature>
<dbReference type="Proteomes" id="UP000481327">
    <property type="component" value="Unassembled WGS sequence"/>
</dbReference>
<proteinExistence type="predicted"/>
<accession>A0A7C9GXF4</accession>
<reference evidence="2 3" key="1">
    <citation type="submission" date="2019-09" db="EMBL/GenBank/DDBJ databases">
        <title>Polymorphobacter sp. isolated from a lake in China.</title>
        <authorList>
            <person name="Liu Z."/>
        </authorList>
    </citation>
    <scope>NUCLEOTIDE SEQUENCE [LARGE SCALE GENOMIC DNA]</scope>
    <source>
        <strain evidence="2 3">D40P</strain>
    </source>
</reference>
<dbReference type="InterPro" id="IPR018759">
    <property type="entry name" value="BBP2_2"/>
</dbReference>
<sequence>MTTGRIWRARRLHRVTLAAIALAGWGLPSAAVAQSVPPGQGVGDRPRPGFDPIGVDVGGFQLYPSLQADVRATDNFRASNSNRQGDIYLVATPAARLTSNWSRHALSAQTFFSRSFHDRLKTEDVSQYGVSALGTLDISREARISINAGADRKTEPRDSLASFQGTPSPVSYDIYRVGISGAQAFNRFILNASAGVEKRAFNDVAAADGTIIDQSFRNVRTVTASASAQMELRSGVSALVSGQFDDSHYEAQLAPGQLRRDSSGYTVLAGVSLELSTLVFGQLQVGIINRSYRDSRLRDVTGPSYRANLLWNVTPLTSLRLTGARTVEDAASTIFAGNTRSDVGLAVDHELYRYVIVSADSSYSRFSANGVGAKGSEFQIGAGARYLFGRRWSVSGRIRYAQRRSDDQRLRYHATIGMVSAQLAF</sequence>
<organism evidence="2 3">
    <name type="scientific">Sandarakinorhabdus fusca</name>
    <dbReference type="NCBI Taxonomy" id="1439888"/>
    <lineage>
        <taxon>Bacteria</taxon>
        <taxon>Pseudomonadati</taxon>
        <taxon>Pseudomonadota</taxon>
        <taxon>Alphaproteobacteria</taxon>
        <taxon>Sphingomonadales</taxon>
        <taxon>Sphingosinicellaceae</taxon>
        <taxon>Sandarakinorhabdus</taxon>
    </lineage>
</organism>
<dbReference type="OrthoDB" id="7398962at2"/>
<name>A0A7C9GXF4_9SPHN</name>
<keyword evidence="3" id="KW-1185">Reference proteome</keyword>
<dbReference type="Pfam" id="PF10082">
    <property type="entry name" value="BBP2_2"/>
    <property type="match status" value="1"/>
</dbReference>
<protein>
    <submittedName>
        <fullName evidence="2">Outer membrane beta-barrel protein</fullName>
    </submittedName>
</protein>
<evidence type="ECO:0000313" key="2">
    <source>
        <dbReference type="EMBL" id="MQT17234.1"/>
    </source>
</evidence>
<comment type="caution">
    <text evidence="2">The sequence shown here is derived from an EMBL/GenBank/DDBJ whole genome shotgun (WGS) entry which is preliminary data.</text>
</comment>
<dbReference type="AlphaFoldDB" id="A0A7C9GXF4"/>
<dbReference type="EMBL" id="WIOL01000002">
    <property type="protein sequence ID" value="MQT17234.1"/>
    <property type="molecule type" value="Genomic_DNA"/>
</dbReference>
<keyword evidence="1" id="KW-0732">Signal</keyword>
<evidence type="ECO:0000256" key="1">
    <source>
        <dbReference type="SAM" id="SignalP"/>
    </source>
</evidence>